<dbReference type="PIRSF" id="PIRSF006603">
    <property type="entry name" value="DinF"/>
    <property type="match status" value="1"/>
</dbReference>
<dbReference type="GO" id="GO:0006811">
    <property type="term" value="P:monoatomic ion transport"/>
    <property type="evidence" value="ECO:0007669"/>
    <property type="project" value="UniProtKB-KW"/>
</dbReference>
<keyword evidence="6 10" id="KW-1133">Transmembrane helix</keyword>
<dbReference type="GO" id="GO:0042910">
    <property type="term" value="F:xenobiotic transmembrane transporter activity"/>
    <property type="evidence" value="ECO:0007669"/>
    <property type="project" value="InterPro"/>
</dbReference>
<organism evidence="11 13">
    <name type="scientific">Candidatus Iainarchaeum sp</name>
    <dbReference type="NCBI Taxonomy" id="3101447"/>
    <lineage>
        <taxon>Archaea</taxon>
        <taxon>Candidatus Iainarchaeota</taxon>
        <taxon>Candidatus Iainarchaeia</taxon>
        <taxon>Candidatus Iainarchaeales</taxon>
        <taxon>Candidatus Iainarchaeaceae</taxon>
        <taxon>Candidatus Iainarchaeum</taxon>
    </lineage>
</organism>
<dbReference type="PANTHER" id="PTHR43298:SF2">
    <property type="entry name" value="FMN_FAD EXPORTER YEEO-RELATED"/>
    <property type="match status" value="1"/>
</dbReference>
<evidence type="ECO:0000256" key="5">
    <source>
        <dbReference type="ARBA" id="ARBA00022692"/>
    </source>
</evidence>
<comment type="caution">
    <text evidence="11">The sequence shown here is derived from an EMBL/GenBank/DDBJ whole genome shotgun (WGS) entry which is preliminary data.</text>
</comment>
<dbReference type="EMBL" id="DUGH01000053">
    <property type="protein sequence ID" value="HIH16190.1"/>
    <property type="molecule type" value="Genomic_DNA"/>
</dbReference>
<dbReference type="GO" id="GO:0015297">
    <property type="term" value="F:antiporter activity"/>
    <property type="evidence" value="ECO:0007669"/>
    <property type="project" value="UniProtKB-KW"/>
</dbReference>
<feature type="transmembrane region" description="Helical" evidence="10">
    <location>
        <begin position="244"/>
        <end position="272"/>
    </location>
</feature>
<dbReference type="Proteomes" id="UP000678237">
    <property type="component" value="Unassembled WGS sequence"/>
</dbReference>
<gene>
    <name evidence="11" type="ORF">HA252_02185</name>
    <name evidence="12" type="ORF">J4203_05120</name>
</gene>
<dbReference type="NCBIfam" id="TIGR00797">
    <property type="entry name" value="matE"/>
    <property type="match status" value="1"/>
</dbReference>
<dbReference type="InterPro" id="IPR048279">
    <property type="entry name" value="MdtK-like"/>
</dbReference>
<evidence type="ECO:0000256" key="10">
    <source>
        <dbReference type="SAM" id="Phobius"/>
    </source>
</evidence>
<feature type="transmembrane region" description="Helical" evidence="10">
    <location>
        <begin position="365"/>
        <end position="384"/>
    </location>
</feature>
<dbReference type="InterPro" id="IPR050222">
    <property type="entry name" value="MATE_MdtK"/>
</dbReference>
<dbReference type="PANTHER" id="PTHR43298">
    <property type="entry name" value="MULTIDRUG RESISTANCE PROTEIN NORM-RELATED"/>
    <property type="match status" value="1"/>
</dbReference>
<evidence type="ECO:0000313" key="12">
    <source>
        <dbReference type="EMBL" id="MBS3063231.1"/>
    </source>
</evidence>
<evidence type="ECO:0000313" key="11">
    <source>
        <dbReference type="EMBL" id="HIH16190.1"/>
    </source>
</evidence>
<keyword evidence="4" id="KW-1003">Cell membrane</keyword>
<keyword evidence="7" id="KW-0406">Ion transport</keyword>
<feature type="transmembrane region" description="Helical" evidence="10">
    <location>
        <begin position="292"/>
        <end position="309"/>
    </location>
</feature>
<feature type="transmembrane region" description="Helical" evidence="10">
    <location>
        <begin position="199"/>
        <end position="223"/>
    </location>
</feature>
<keyword evidence="2" id="KW-0813">Transport</keyword>
<feature type="transmembrane region" description="Helical" evidence="10">
    <location>
        <begin position="102"/>
        <end position="120"/>
    </location>
</feature>
<feature type="transmembrane region" description="Helical" evidence="10">
    <location>
        <begin position="140"/>
        <end position="161"/>
    </location>
</feature>
<keyword evidence="8 10" id="KW-0472">Membrane</keyword>
<keyword evidence="3" id="KW-0050">Antiport</keyword>
<sequence>MTGERVHKGLDLTQGRVLHNLLAMGIPVSIGFMFETSYNVVDTMFVGGLGVNALAALSMSFPLYFIILSIGIGLSVGSNALVAQAIGAKDYKKADNLAEHSFLVAAVVGLLVTFLGFYAVKPFYLAFGASPEVLALGEQYMFWILLNTIPFYFTFVAMALLRAEGEAMIPLYALAGGAILNVFLDWIFIYGLFGLPVMGVAGAGFATFLADVAAVGFFAFMLLGGRRRLLRFKPRDFSPRFGYAWQLLVKGVPASVGQVITAGGFTLLMALVGGFGAEAVAAYGVGIRIDQLVVLPSIGIATAVTSIVGQNIGARKLKRVEWTVNSALKLLFAVELAGGALVFALAGPLMGLFTSDLSVVNLGVAYVSTVALTYCFRAGMIVIASAFQGAGEMLKALVMMASFYGLAFALAYAFTRSSHDLSLVWMSIAASTLLSFALSYAMYARKMWVPKALRA</sequence>
<proteinExistence type="predicted"/>
<dbReference type="AlphaFoldDB" id="A0A7J4JGE3"/>
<accession>A0A7J4JGE3</accession>
<feature type="transmembrane region" description="Helical" evidence="10">
    <location>
        <begin position="396"/>
        <end position="415"/>
    </location>
</feature>
<evidence type="ECO:0000313" key="13">
    <source>
        <dbReference type="Proteomes" id="UP000564964"/>
    </source>
</evidence>
<evidence type="ECO:0000256" key="9">
    <source>
        <dbReference type="ARBA" id="ARBA00031636"/>
    </source>
</evidence>
<dbReference type="Pfam" id="PF01554">
    <property type="entry name" value="MatE"/>
    <property type="match status" value="2"/>
</dbReference>
<dbReference type="Proteomes" id="UP000564964">
    <property type="component" value="Unassembled WGS sequence"/>
</dbReference>
<evidence type="ECO:0000256" key="7">
    <source>
        <dbReference type="ARBA" id="ARBA00023065"/>
    </source>
</evidence>
<evidence type="ECO:0000256" key="1">
    <source>
        <dbReference type="ARBA" id="ARBA00004651"/>
    </source>
</evidence>
<feature type="transmembrane region" description="Helical" evidence="10">
    <location>
        <begin position="61"/>
        <end position="82"/>
    </location>
</feature>
<reference evidence="12" key="2">
    <citation type="submission" date="2021-03" db="EMBL/GenBank/DDBJ databases">
        <authorList>
            <person name="Jaffe A."/>
        </authorList>
    </citation>
    <scope>NUCLEOTIDE SEQUENCE</scope>
    <source>
        <strain evidence="12">RIFCSPLOWO2_01_FULL_58_19</strain>
    </source>
</reference>
<dbReference type="InterPro" id="IPR002528">
    <property type="entry name" value="MATE_fam"/>
</dbReference>
<evidence type="ECO:0000256" key="6">
    <source>
        <dbReference type="ARBA" id="ARBA00022989"/>
    </source>
</evidence>
<name>A0A7J4JGE3_9ARCH</name>
<reference evidence="11" key="1">
    <citation type="journal article" date="2020" name="bioRxiv">
        <title>A rank-normalized archaeal taxonomy based on genome phylogeny resolves widespread incomplete and uneven classifications.</title>
        <authorList>
            <person name="Rinke C."/>
            <person name="Chuvochina M."/>
            <person name="Mussig A.J."/>
            <person name="Chaumeil P.-A."/>
            <person name="Waite D.W."/>
            <person name="Whitman W.B."/>
            <person name="Parks D.H."/>
            <person name="Hugenholtz P."/>
        </authorList>
    </citation>
    <scope>NUCLEOTIDE SEQUENCE</scope>
    <source>
        <strain evidence="11">UBA10219</strain>
    </source>
</reference>
<comment type="subcellular location">
    <subcellularLocation>
        <location evidence="1">Cell membrane</location>
        <topology evidence="1">Multi-pass membrane protein</topology>
    </subcellularLocation>
</comment>
<feature type="transmembrane region" description="Helical" evidence="10">
    <location>
        <begin position="330"/>
        <end position="353"/>
    </location>
</feature>
<feature type="transmembrane region" description="Helical" evidence="10">
    <location>
        <begin position="173"/>
        <end position="193"/>
    </location>
</feature>
<evidence type="ECO:0000256" key="2">
    <source>
        <dbReference type="ARBA" id="ARBA00022448"/>
    </source>
</evidence>
<keyword evidence="5 10" id="KW-0812">Transmembrane</keyword>
<dbReference type="EMBL" id="JAGVWE010000004">
    <property type="protein sequence ID" value="MBS3063231.1"/>
    <property type="molecule type" value="Genomic_DNA"/>
</dbReference>
<feature type="transmembrane region" description="Helical" evidence="10">
    <location>
        <begin position="421"/>
        <end position="444"/>
    </location>
</feature>
<protein>
    <recommendedName>
        <fullName evidence="9">Multidrug-efflux transporter</fullName>
    </recommendedName>
</protein>
<reference evidence="12" key="3">
    <citation type="submission" date="2021-05" db="EMBL/GenBank/DDBJ databases">
        <title>Protein family content uncovers lineage relationships and bacterial pathway maintenance mechanisms in DPANN archaea.</title>
        <authorList>
            <person name="Castelle C.J."/>
            <person name="Meheust R."/>
            <person name="Jaffe A.L."/>
            <person name="Seitz K."/>
            <person name="Gong X."/>
            <person name="Baker B.J."/>
            <person name="Banfield J.F."/>
        </authorList>
    </citation>
    <scope>NUCLEOTIDE SEQUENCE</scope>
    <source>
        <strain evidence="12">RIFCSPLOWO2_01_FULL_58_19</strain>
    </source>
</reference>
<evidence type="ECO:0000256" key="4">
    <source>
        <dbReference type="ARBA" id="ARBA00022475"/>
    </source>
</evidence>
<dbReference type="GO" id="GO:0005886">
    <property type="term" value="C:plasma membrane"/>
    <property type="evidence" value="ECO:0007669"/>
    <property type="project" value="UniProtKB-SubCell"/>
</dbReference>
<evidence type="ECO:0000256" key="3">
    <source>
        <dbReference type="ARBA" id="ARBA00022449"/>
    </source>
</evidence>
<feature type="transmembrane region" description="Helical" evidence="10">
    <location>
        <begin position="21"/>
        <end position="41"/>
    </location>
</feature>
<evidence type="ECO:0000256" key="8">
    <source>
        <dbReference type="ARBA" id="ARBA00023136"/>
    </source>
</evidence>